<dbReference type="RefSeq" id="WP_016483494.1">
    <property type="nucleotide sequence ID" value="NC_021487.1"/>
</dbReference>
<dbReference type="SUPFAM" id="SSF48557">
    <property type="entry name" value="L-aspartase-like"/>
    <property type="match status" value="1"/>
</dbReference>
<dbReference type="InterPro" id="IPR008948">
    <property type="entry name" value="L-Aspartase-like"/>
</dbReference>
<dbReference type="AlphaFoldDB" id="S0EZ49"/>
<dbReference type="InParanoid" id="S0EZ49"/>
<dbReference type="Pfam" id="PF14698">
    <property type="entry name" value="ASL_C2"/>
    <property type="match status" value="1"/>
</dbReference>
<dbReference type="Proteomes" id="UP000014227">
    <property type="component" value="Chromosome I"/>
</dbReference>
<sequence length="460" mass="51380">MRKLWGGRFQGETDALIAQLNSSLPFDRRLWRQDIQGSIAHATMLGATGILPQEEAMKIVEGLKALEQELAEGRVALPEDAEDVHTAIESLLYERIGDVAGKLHTARSRNDQVTTDLRLYLRDVCDRLTEEIREFQQTLVALAEREIQTVLPGFTHLQHAQPISLAHHLLAYFWMLDRDRERLHDCRKRLNRLPLGAGALAGTSFPIDRRRVAELLGFDAVLPNSLDAVSDRDFAVEFLSAAAILGMHLSRLAEEIILWNSPEFGFVELDDSVTTGSSIMPQKKNPDVAELVRGKTGRLYGNLLALLTVLKGIPLAYNKDLQEDKELLFDTVDTLLLILPALRRTLQTARFRAERMEAVLEGDFSTATDLADYLARRGMPFREAHEIVGRIVRYCLEKGIKLEALDVATLKTFSPLFDSEVLALLTPRASMASRTSEGGTAPDAVRAQLAYAKQKLAEPH</sequence>
<dbReference type="HAMAP" id="MF_00006">
    <property type="entry name" value="Arg_succ_lyase"/>
    <property type="match status" value="1"/>
</dbReference>
<dbReference type="PANTHER" id="PTHR43814">
    <property type="entry name" value="ARGININOSUCCINATE LYASE"/>
    <property type="match status" value="1"/>
</dbReference>
<dbReference type="NCBIfam" id="TIGR00838">
    <property type="entry name" value="argH"/>
    <property type="match status" value="1"/>
</dbReference>
<evidence type="ECO:0000259" key="8">
    <source>
        <dbReference type="Pfam" id="PF14698"/>
    </source>
</evidence>
<dbReference type="InterPro" id="IPR000362">
    <property type="entry name" value="Fumarate_lyase_fam"/>
</dbReference>
<dbReference type="PRINTS" id="PR00145">
    <property type="entry name" value="ARGSUCLYASE"/>
</dbReference>
<dbReference type="KEGG" id="ccz:CCALI_02166"/>
<protein>
    <recommendedName>
        <fullName evidence="2 6">Argininosuccinate lyase</fullName>
        <shortName evidence="6">ASAL</shortName>
        <ecNumber evidence="2 6">4.3.2.1</ecNumber>
    </recommendedName>
    <alternativeName>
        <fullName evidence="6">Arginosuccinase</fullName>
    </alternativeName>
</protein>
<dbReference type="FunFam" id="1.10.275.10:FF:000002">
    <property type="entry name" value="Argininosuccinate lyase"/>
    <property type="match status" value="1"/>
</dbReference>
<evidence type="ECO:0000256" key="5">
    <source>
        <dbReference type="ARBA" id="ARBA00023239"/>
    </source>
</evidence>
<evidence type="ECO:0000313" key="9">
    <source>
        <dbReference type="EMBL" id="CCW35973.1"/>
    </source>
</evidence>
<evidence type="ECO:0000256" key="1">
    <source>
        <dbReference type="ARBA" id="ARBA00004941"/>
    </source>
</evidence>
<proteinExistence type="inferred from homology"/>
<dbReference type="eggNOG" id="COG0165">
    <property type="taxonomic scope" value="Bacteria"/>
</dbReference>
<dbReference type="GO" id="GO:0005829">
    <property type="term" value="C:cytosol"/>
    <property type="evidence" value="ECO:0007669"/>
    <property type="project" value="TreeGrafter"/>
</dbReference>
<dbReference type="STRING" id="454171.CP488_01927"/>
<dbReference type="FunFam" id="1.10.40.30:FF:000001">
    <property type="entry name" value="Argininosuccinate lyase"/>
    <property type="match status" value="1"/>
</dbReference>
<keyword evidence="4 6" id="KW-0028">Amino-acid biosynthesis</keyword>
<comment type="pathway">
    <text evidence="1 6">Amino-acid biosynthesis; L-arginine biosynthesis; L-arginine from L-ornithine and carbamoyl phosphate: step 3/3.</text>
</comment>
<dbReference type="FunFam" id="1.20.200.10:FF:000015">
    <property type="entry name" value="argininosuccinate lyase isoform X2"/>
    <property type="match status" value="1"/>
</dbReference>
<dbReference type="PATRIC" id="fig|1303518.3.peg.2246"/>
<dbReference type="Gene3D" id="1.10.275.10">
    <property type="entry name" value="Fumarase/aspartase (N-terminal domain)"/>
    <property type="match status" value="1"/>
</dbReference>
<keyword evidence="5 6" id="KW-0456">Lyase</keyword>
<dbReference type="UniPathway" id="UPA00068">
    <property type="reaction ID" value="UER00114"/>
</dbReference>
<comment type="catalytic activity">
    <reaction evidence="6">
        <text>2-(N(omega)-L-arginino)succinate = fumarate + L-arginine</text>
        <dbReference type="Rhea" id="RHEA:24020"/>
        <dbReference type="ChEBI" id="CHEBI:29806"/>
        <dbReference type="ChEBI" id="CHEBI:32682"/>
        <dbReference type="ChEBI" id="CHEBI:57472"/>
        <dbReference type="EC" id="4.3.2.1"/>
    </reaction>
</comment>
<keyword evidence="10" id="KW-1185">Reference proteome</keyword>
<dbReference type="Pfam" id="PF00206">
    <property type="entry name" value="Lyase_1"/>
    <property type="match status" value="1"/>
</dbReference>
<dbReference type="FunCoup" id="S0EZ49">
    <property type="interactions" value="380"/>
</dbReference>
<organism evidence="9 10">
    <name type="scientific">Chthonomonas calidirosea (strain DSM 23976 / ICMP 18418 / T49)</name>
    <dbReference type="NCBI Taxonomy" id="1303518"/>
    <lineage>
        <taxon>Bacteria</taxon>
        <taxon>Bacillati</taxon>
        <taxon>Armatimonadota</taxon>
        <taxon>Chthonomonadia</taxon>
        <taxon>Chthonomonadales</taxon>
        <taxon>Chthonomonadaceae</taxon>
        <taxon>Chthonomonas</taxon>
    </lineage>
</organism>
<reference evidence="10" key="1">
    <citation type="submission" date="2013-03" db="EMBL/GenBank/DDBJ databases">
        <title>Genome sequence of Chthonomonas calidirosea, the first sequenced genome from the Armatimonadetes phylum (formally candidate division OP10).</title>
        <authorList>
            <person name="Lee K.C.Y."/>
            <person name="Morgan X.C."/>
            <person name="Dunfield P.F."/>
            <person name="Tamas I."/>
            <person name="Houghton K.M."/>
            <person name="Vyssotski M."/>
            <person name="Ryan J.L.J."/>
            <person name="Lagutin K."/>
            <person name="McDonald I.R."/>
            <person name="Stott M.B."/>
        </authorList>
    </citation>
    <scope>NUCLEOTIDE SEQUENCE [LARGE SCALE GENOMIC DNA]</scope>
    <source>
        <strain evidence="10">DSM 23976 / ICMP 18418 / T49</strain>
    </source>
</reference>
<dbReference type="PRINTS" id="PR00149">
    <property type="entry name" value="FUMRATELYASE"/>
</dbReference>
<dbReference type="PROSITE" id="PS00163">
    <property type="entry name" value="FUMARATE_LYASES"/>
    <property type="match status" value="1"/>
</dbReference>
<dbReference type="EC" id="4.3.2.1" evidence="2 6"/>
<dbReference type="Gene3D" id="1.10.40.30">
    <property type="entry name" value="Fumarase/aspartase (C-terminal domain)"/>
    <property type="match status" value="1"/>
</dbReference>
<evidence type="ECO:0000256" key="2">
    <source>
        <dbReference type="ARBA" id="ARBA00012338"/>
    </source>
</evidence>
<evidence type="ECO:0000259" key="7">
    <source>
        <dbReference type="Pfam" id="PF00206"/>
    </source>
</evidence>
<comment type="subcellular location">
    <subcellularLocation>
        <location evidence="6">Cytoplasm</location>
    </subcellularLocation>
</comment>
<dbReference type="HOGENOM" id="CLU_027272_2_3_0"/>
<feature type="domain" description="Fumarate lyase N-terminal" evidence="7">
    <location>
        <begin position="7"/>
        <end position="301"/>
    </location>
</feature>
<dbReference type="InterPro" id="IPR029419">
    <property type="entry name" value="Arg_succ_lyase_C"/>
</dbReference>
<gene>
    <name evidence="6" type="primary">argH</name>
    <name evidence="9" type="ORF">CCALI_02166</name>
</gene>
<evidence type="ECO:0000256" key="4">
    <source>
        <dbReference type="ARBA" id="ARBA00022605"/>
    </source>
</evidence>
<dbReference type="InterPro" id="IPR020557">
    <property type="entry name" value="Fumarate_lyase_CS"/>
</dbReference>
<evidence type="ECO:0000256" key="3">
    <source>
        <dbReference type="ARBA" id="ARBA00022571"/>
    </source>
</evidence>
<dbReference type="InterPro" id="IPR024083">
    <property type="entry name" value="Fumarase/histidase_N"/>
</dbReference>
<dbReference type="PANTHER" id="PTHR43814:SF1">
    <property type="entry name" value="ARGININOSUCCINATE LYASE"/>
    <property type="match status" value="1"/>
</dbReference>
<dbReference type="GO" id="GO:0004056">
    <property type="term" value="F:argininosuccinate lyase activity"/>
    <property type="evidence" value="ECO:0007669"/>
    <property type="project" value="UniProtKB-UniRule"/>
</dbReference>
<dbReference type="CDD" id="cd01359">
    <property type="entry name" value="Argininosuccinate_lyase"/>
    <property type="match status" value="1"/>
</dbReference>
<dbReference type="Gene3D" id="1.20.200.10">
    <property type="entry name" value="Fumarase/aspartase (Central domain)"/>
    <property type="match status" value="1"/>
</dbReference>
<evidence type="ECO:0000256" key="6">
    <source>
        <dbReference type="HAMAP-Rule" id="MF_00006"/>
    </source>
</evidence>
<evidence type="ECO:0000313" key="10">
    <source>
        <dbReference type="Proteomes" id="UP000014227"/>
    </source>
</evidence>
<dbReference type="OrthoDB" id="9769623at2"/>
<dbReference type="GO" id="GO:0042450">
    <property type="term" value="P:L-arginine biosynthetic process via ornithine"/>
    <property type="evidence" value="ECO:0007669"/>
    <property type="project" value="UniProtKB-UniRule"/>
</dbReference>
<comment type="similarity">
    <text evidence="6">Belongs to the lyase 1 family. Argininosuccinate lyase subfamily.</text>
</comment>
<dbReference type="InterPro" id="IPR009049">
    <property type="entry name" value="Argininosuccinate_lyase"/>
</dbReference>
<dbReference type="InterPro" id="IPR022761">
    <property type="entry name" value="Fumarate_lyase_N"/>
</dbReference>
<dbReference type="EMBL" id="HF951689">
    <property type="protein sequence ID" value="CCW35973.1"/>
    <property type="molecule type" value="Genomic_DNA"/>
</dbReference>
<keyword evidence="6" id="KW-0963">Cytoplasm</keyword>
<feature type="domain" description="Argininosuccinate lyase C-terminal" evidence="8">
    <location>
        <begin position="364"/>
        <end position="431"/>
    </location>
</feature>
<accession>S0EZ49</accession>
<keyword evidence="3 6" id="KW-0055">Arginine biosynthesis</keyword>
<name>S0EZ49_CHTCT</name>